<evidence type="ECO:0000313" key="8">
    <source>
        <dbReference type="Proteomes" id="UP000189701"/>
    </source>
</evidence>
<dbReference type="GeneID" id="104247707"/>
<dbReference type="InterPro" id="IPR001179">
    <property type="entry name" value="PPIase_FKBP_dom"/>
</dbReference>
<evidence type="ECO:0000256" key="4">
    <source>
        <dbReference type="ARBA" id="ARBA00023235"/>
    </source>
</evidence>
<dbReference type="PANTHER" id="PTHR43811">
    <property type="entry name" value="FKBP-TYPE PEPTIDYL-PROLYL CIS-TRANS ISOMERASE FKPA"/>
    <property type="match status" value="1"/>
</dbReference>
<keyword evidence="8" id="KW-1185">Reference proteome</keyword>
<dbReference type="Proteomes" id="UP000189701">
    <property type="component" value="Unplaced"/>
</dbReference>
<dbReference type="PANTHER" id="PTHR43811:SF19">
    <property type="entry name" value="39 KDA FK506-BINDING NUCLEAR PROTEIN"/>
    <property type="match status" value="1"/>
</dbReference>
<evidence type="ECO:0000259" key="7">
    <source>
        <dbReference type="PROSITE" id="PS50059"/>
    </source>
</evidence>
<dbReference type="Pfam" id="PF00254">
    <property type="entry name" value="FKBP_C"/>
    <property type="match status" value="1"/>
</dbReference>
<evidence type="ECO:0000313" key="9">
    <source>
        <dbReference type="RefSeq" id="XP_009802091.1"/>
    </source>
</evidence>
<reference evidence="9" key="2">
    <citation type="submission" date="2025-08" db="UniProtKB">
        <authorList>
            <consortium name="RefSeq"/>
        </authorList>
    </citation>
    <scope>IDENTIFICATION</scope>
    <source>
        <tissue evidence="9">Leaf</tissue>
    </source>
</reference>
<evidence type="ECO:0000256" key="3">
    <source>
        <dbReference type="ARBA" id="ARBA00023110"/>
    </source>
</evidence>
<evidence type="ECO:0000256" key="6">
    <source>
        <dbReference type="SAM" id="MobiDB-lite"/>
    </source>
</evidence>
<accession>A0A1U7YJC8</accession>
<keyword evidence="3 5" id="KW-0697">Rotamase</keyword>
<feature type="compositionally biased region" description="Basic and acidic residues" evidence="6">
    <location>
        <begin position="1"/>
        <end position="14"/>
    </location>
</feature>
<protein>
    <recommendedName>
        <fullName evidence="2 5">peptidylprolyl isomerase</fullName>
        <ecNumber evidence="2 5">5.2.1.8</ecNumber>
    </recommendedName>
</protein>
<comment type="catalytic activity">
    <reaction evidence="1 5">
        <text>[protein]-peptidylproline (omega=180) = [protein]-peptidylproline (omega=0)</text>
        <dbReference type="Rhea" id="RHEA:16237"/>
        <dbReference type="Rhea" id="RHEA-COMP:10747"/>
        <dbReference type="Rhea" id="RHEA-COMP:10748"/>
        <dbReference type="ChEBI" id="CHEBI:83833"/>
        <dbReference type="ChEBI" id="CHEBI:83834"/>
        <dbReference type="EC" id="5.2.1.8"/>
    </reaction>
</comment>
<dbReference type="KEGG" id="nsy:104247707"/>
<reference evidence="8" key="1">
    <citation type="journal article" date="2013" name="Genome Biol.">
        <title>Reference genomes and transcriptomes of Nicotiana sylvestris and Nicotiana tomentosiformis.</title>
        <authorList>
            <person name="Sierro N."/>
            <person name="Battey J.N."/>
            <person name="Ouadi S."/>
            <person name="Bovet L."/>
            <person name="Goepfert S."/>
            <person name="Bakaher N."/>
            <person name="Peitsch M.C."/>
            <person name="Ivanov N.V."/>
        </authorList>
    </citation>
    <scope>NUCLEOTIDE SEQUENCE [LARGE SCALE GENOMIC DNA]</scope>
</reference>
<dbReference type="STRING" id="4096.A0A1U7YJC8"/>
<dbReference type="AlphaFoldDB" id="A0A1U7YJC8"/>
<proteinExistence type="predicted"/>
<dbReference type="RefSeq" id="XP_009802091.1">
    <property type="nucleotide sequence ID" value="XM_009803789.1"/>
</dbReference>
<name>A0A1U7YJC8_NICSY</name>
<gene>
    <name evidence="9" type="primary">LOC104247707</name>
</gene>
<dbReference type="PROSITE" id="PS50059">
    <property type="entry name" value="FKBP_PPIASE"/>
    <property type="match status" value="1"/>
</dbReference>
<evidence type="ECO:0000256" key="1">
    <source>
        <dbReference type="ARBA" id="ARBA00000971"/>
    </source>
</evidence>
<sequence length="167" mass="18629">MQSTYRSDDDKVVKNGEGNDGSEVVDDAEKNQQKSGNAEFSEVDASDDAKKKNLEGMKGSLLRKLKMELEQKKKKALPGKKVQVCYTLELDKGRTIERNKTLNFRIGAGGTIPCIDEGVVGMQIGDKRIISTEAQPWCEVFKPCDRDGEEIPPDSVMTFIVEMLRIE</sequence>
<keyword evidence="4 5" id="KW-0413">Isomerase</keyword>
<dbReference type="SUPFAM" id="SSF54534">
    <property type="entry name" value="FKBP-like"/>
    <property type="match status" value="1"/>
</dbReference>
<dbReference type="GO" id="GO:0003755">
    <property type="term" value="F:peptidyl-prolyl cis-trans isomerase activity"/>
    <property type="evidence" value="ECO:0007669"/>
    <property type="project" value="UniProtKB-KW"/>
</dbReference>
<evidence type="ECO:0000256" key="2">
    <source>
        <dbReference type="ARBA" id="ARBA00013194"/>
    </source>
</evidence>
<evidence type="ECO:0000256" key="5">
    <source>
        <dbReference type="PROSITE-ProRule" id="PRU00277"/>
    </source>
</evidence>
<dbReference type="EC" id="5.2.1.8" evidence="2 5"/>
<organism evidence="8 9">
    <name type="scientific">Nicotiana sylvestris</name>
    <name type="common">Wood tobacco</name>
    <name type="synonym">South American tobacco</name>
    <dbReference type="NCBI Taxonomy" id="4096"/>
    <lineage>
        <taxon>Eukaryota</taxon>
        <taxon>Viridiplantae</taxon>
        <taxon>Streptophyta</taxon>
        <taxon>Embryophyta</taxon>
        <taxon>Tracheophyta</taxon>
        <taxon>Spermatophyta</taxon>
        <taxon>Magnoliopsida</taxon>
        <taxon>eudicotyledons</taxon>
        <taxon>Gunneridae</taxon>
        <taxon>Pentapetalae</taxon>
        <taxon>asterids</taxon>
        <taxon>lamiids</taxon>
        <taxon>Solanales</taxon>
        <taxon>Solanaceae</taxon>
        <taxon>Nicotianoideae</taxon>
        <taxon>Nicotianeae</taxon>
        <taxon>Nicotiana</taxon>
    </lineage>
</organism>
<dbReference type="InterPro" id="IPR046357">
    <property type="entry name" value="PPIase_dom_sf"/>
</dbReference>
<feature type="domain" description="PPIase FKBP-type" evidence="7">
    <location>
        <begin position="79"/>
        <end position="167"/>
    </location>
</feature>
<dbReference type="Gene3D" id="3.10.50.40">
    <property type="match status" value="1"/>
</dbReference>
<feature type="region of interest" description="Disordered" evidence="6">
    <location>
        <begin position="1"/>
        <end position="52"/>
    </location>
</feature>